<proteinExistence type="predicted"/>
<protein>
    <recommendedName>
        <fullName evidence="4">ATPase inhibitor, mitochondrial</fullName>
    </recommendedName>
</protein>
<evidence type="ECO:0000313" key="2">
    <source>
        <dbReference type="EMBL" id="CAE6450547.1"/>
    </source>
</evidence>
<comment type="caution">
    <text evidence="2">The sequence shown here is derived from an EMBL/GenBank/DDBJ whole genome shotgun (WGS) entry which is preliminary data.</text>
</comment>
<organism evidence="2 3">
    <name type="scientific">Rhizoctonia solani</name>
    <dbReference type="NCBI Taxonomy" id="456999"/>
    <lineage>
        <taxon>Eukaryota</taxon>
        <taxon>Fungi</taxon>
        <taxon>Dikarya</taxon>
        <taxon>Basidiomycota</taxon>
        <taxon>Agaricomycotina</taxon>
        <taxon>Agaricomycetes</taxon>
        <taxon>Cantharellales</taxon>
        <taxon>Ceratobasidiaceae</taxon>
        <taxon>Rhizoctonia</taxon>
    </lineage>
</organism>
<sequence>MIARIALRTTARPARVAASRATVVRFYTENQFNRKEKAHEGDRKEKAHEDQYVRKHQEEQIKKLKEQLAKSQAESAKLEKEINEHEAKNNRK</sequence>
<feature type="region of interest" description="Disordered" evidence="1">
    <location>
        <begin position="30"/>
        <end position="92"/>
    </location>
</feature>
<evidence type="ECO:0000313" key="3">
    <source>
        <dbReference type="Proteomes" id="UP000663861"/>
    </source>
</evidence>
<dbReference type="AlphaFoldDB" id="A0A8H3B8U4"/>
<accession>A0A8H3B8U4</accession>
<dbReference type="EMBL" id="CAJMWY010000889">
    <property type="protein sequence ID" value="CAE6450547.1"/>
    <property type="molecule type" value="Genomic_DNA"/>
</dbReference>
<reference evidence="2" key="1">
    <citation type="submission" date="2021-01" db="EMBL/GenBank/DDBJ databases">
        <authorList>
            <person name="Kaushik A."/>
        </authorList>
    </citation>
    <scope>NUCLEOTIDE SEQUENCE</scope>
    <source>
        <strain evidence="2">AG4-RS23</strain>
    </source>
</reference>
<name>A0A8H3B8U4_9AGAM</name>
<evidence type="ECO:0008006" key="4">
    <source>
        <dbReference type="Google" id="ProtNLM"/>
    </source>
</evidence>
<dbReference type="Gene3D" id="1.20.5.500">
    <property type="entry name" value="Single helix bin"/>
    <property type="match status" value="1"/>
</dbReference>
<gene>
    <name evidence="2" type="ORF">RDB_LOCUS54047</name>
</gene>
<dbReference type="Proteomes" id="UP000663861">
    <property type="component" value="Unassembled WGS sequence"/>
</dbReference>
<feature type="compositionally biased region" description="Basic and acidic residues" evidence="1">
    <location>
        <begin position="32"/>
        <end position="68"/>
    </location>
</feature>
<evidence type="ECO:0000256" key="1">
    <source>
        <dbReference type="SAM" id="MobiDB-lite"/>
    </source>
</evidence>
<feature type="compositionally biased region" description="Basic and acidic residues" evidence="1">
    <location>
        <begin position="76"/>
        <end position="92"/>
    </location>
</feature>